<comment type="similarity">
    <text evidence="1">In the C-terminal section; belongs to the class-I pyridoxal-phosphate-dependent aminotransferase family.</text>
</comment>
<protein>
    <submittedName>
        <fullName evidence="8">PLP-dependent aminotransferase family protein</fullName>
    </submittedName>
</protein>
<evidence type="ECO:0000313" key="9">
    <source>
        <dbReference type="Proteomes" id="UP000655570"/>
    </source>
</evidence>
<dbReference type="SMART" id="SM00345">
    <property type="entry name" value="HTH_GNTR"/>
    <property type="match status" value="1"/>
</dbReference>
<organism evidence="8 9">
    <name type="scientific">Oerskovia merdavium</name>
    <dbReference type="NCBI Taxonomy" id="2762227"/>
    <lineage>
        <taxon>Bacteria</taxon>
        <taxon>Bacillati</taxon>
        <taxon>Actinomycetota</taxon>
        <taxon>Actinomycetes</taxon>
        <taxon>Micrococcales</taxon>
        <taxon>Cellulomonadaceae</taxon>
        <taxon>Oerskovia</taxon>
    </lineage>
</organism>
<dbReference type="InterPro" id="IPR036390">
    <property type="entry name" value="WH_DNA-bd_sf"/>
</dbReference>
<keyword evidence="8" id="KW-0032">Aminotransferase</keyword>
<proteinExistence type="inferred from homology"/>
<dbReference type="Pfam" id="PF00392">
    <property type="entry name" value="GntR"/>
    <property type="match status" value="1"/>
</dbReference>
<evidence type="ECO:0000256" key="5">
    <source>
        <dbReference type="ARBA" id="ARBA00023163"/>
    </source>
</evidence>
<evidence type="ECO:0000256" key="3">
    <source>
        <dbReference type="ARBA" id="ARBA00023015"/>
    </source>
</evidence>
<dbReference type="Pfam" id="PF00155">
    <property type="entry name" value="Aminotran_1_2"/>
    <property type="match status" value="1"/>
</dbReference>
<dbReference type="Gene3D" id="3.40.640.10">
    <property type="entry name" value="Type I PLP-dependent aspartate aminotransferase-like (Major domain)"/>
    <property type="match status" value="1"/>
</dbReference>
<dbReference type="SUPFAM" id="SSF46785">
    <property type="entry name" value="Winged helix' DNA-binding domain"/>
    <property type="match status" value="1"/>
</dbReference>
<dbReference type="EMBL" id="JACSQF010000008">
    <property type="protein sequence ID" value="MBD7980985.1"/>
    <property type="molecule type" value="Genomic_DNA"/>
</dbReference>
<feature type="compositionally biased region" description="Basic and acidic residues" evidence="6">
    <location>
        <begin position="12"/>
        <end position="25"/>
    </location>
</feature>
<keyword evidence="4" id="KW-0238">DNA-binding</keyword>
<feature type="domain" description="HTH gntR-type" evidence="7">
    <location>
        <begin position="20"/>
        <end position="88"/>
    </location>
</feature>
<dbReference type="PANTHER" id="PTHR46577:SF1">
    <property type="entry name" value="HTH-TYPE TRANSCRIPTIONAL REGULATORY PROTEIN GABR"/>
    <property type="match status" value="1"/>
</dbReference>
<dbReference type="SUPFAM" id="SSF53383">
    <property type="entry name" value="PLP-dependent transferases"/>
    <property type="match status" value="1"/>
</dbReference>
<evidence type="ECO:0000313" key="8">
    <source>
        <dbReference type="EMBL" id="MBD7980985.1"/>
    </source>
</evidence>
<dbReference type="InterPro" id="IPR015424">
    <property type="entry name" value="PyrdxlP-dep_Trfase"/>
</dbReference>
<feature type="region of interest" description="Disordered" evidence="6">
    <location>
        <begin position="1"/>
        <end position="25"/>
    </location>
</feature>
<comment type="caution">
    <text evidence="8">The sequence shown here is derived from an EMBL/GenBank/DDBJ whole genome shotgun (WGS) entry which is preliminary data.</text>
</comment>
<dbReference type="RefSeq" id="WP_191803199.1">
    <property type="nucleotide sequence ID" value="NZ_JACSQF010000008.1"/>
</dbReference>
<dbReference type="InterPro" id="IPR036388">
    <property type="entry name" value="WH-like_DNA-bd_sf"/>
</dbReference>
<dbReference type="CDD" id="cd07377">
    <property type="entry name" value="WHTH_GntR"/>
    <property type="match status" value="1"/>
</dbReference>
<dbReference type="PANTHER" id="PTHR46577">
    <property type="entry name" value="HTH-TYPE TRANSCRIPTIONAL REGULATORY PROTEIN GABR"/>
    <property type="match status" value="1"/>
</dbReference>
<dbReference type="InterPro" id="IPR000524">
    <property type="entry name" value="Tscrpt_reg_HTH_GntR"/>
</dbReference>
<keyword evidence="5" id="KW-0804">Transcription</keyword>
<reference evidence="8 9" key="1">
    <citation type="submission" date="2020-08" db="EMBL/GenBank/DDBJ databases">
        <title>A Genomic Blueprint of the Chicken Gut Microbiome.</title>
        <authorList>
            <person name="Gilroy R."/>
            <person name="Ravi A."/>
            <person name="Getino M."/>
            <person name="Pursley I."/>
            <person name="Horton D.L."/>
            <person name="Alikhan N.-F."/>
            <person name="Baker D."/>
            <person name="Gharbi K."/>
            <person name="Hall N."/>
            <person name="Watson M."/>
            <person name="Adriaenssens E.M."/>
            <person name="Foster-Nyarko E."/>
            <person name="Jarju S."/>
            <person name="Secka A."/>
            <person name="Antonio M."/>
            <person name="Oren A."/>
            <person name="Chaudhuri R."/>
            <person name="La Ragione R.M."/>
            <person name="Hildebrand F."/>
            <person name="Pallen M.J."/>
        </authorList>
    </citation>
    <scope>NUCLEOTIDE SEQUENCE [LARGE SCALE GENOMIC DNA]</scope>
    <source>
        <strain evidence="8 9">Sa2CUA9</strain>
    </source>
</reference>
<dbReference type="PROSITE" id="PS50949">
    <property type="entry name" value="HTH_GNTR"/>
    <property type="match status" value="1"/>
</dbReference>
<keyword evidence="9" id="KW-1185">Reference proteome</keyword>
<dbReference type="InterPro" id="IPR051446">
    <property type="entry name" value="HTH_trans_reg/aminotransferase"/>
</dbReference>
<evidence type="ECO:0000259" key="7">
    <source>
        <dbReference type="PROSITE" id="PS50949"/>
    </source>
</evidence>
<accession>A0ABR8TZS9</accession>
<name>A0ABR8TZS9_9CELL</name>
<evidence type="ECO:0000256" key="2">
    <source>
        <dbReference type="ARBA" id="ARBA00022898"/>
    </source>
</evidence>
<dbReference type="Gene3D" id="1.10.10.10">
    <property type="entry name" value="Winged helix-like DNA-binding domain superfamily/Winged helix DNA-binding domain"/>
    <property type="match status" value="1"/>
</dbReference>
<keyword evidence="2" id="KW-0663">Pyridoxal phosphate</keyword>
<keyword evidence="3" id="KW-0805">Transcription regulation</keyword>
<dbReference type="InterPro" id="IPR004839">
    <property type="entry name" value="Aminotransferase_I/II_large"/>
</dbReference>
<dbReference type="PRINTS" id="PR00035">
    <property type="entry name" value="HTHGNTR"/>
</dbReference>
<evidence type="ECO:0000256" key="1">
    <source>
        <dbReference type="ARBA" id="ARBA00005384"/>
    </source>
</evidence>
<sequence length="480" mass="50411">MNDRWSTSGADLHLEMGDGTGKRSGLEGALRDAIRAGRLAPGSRLPSTRALAHDLGCARGTVTAAYDQLVAEGYLEARAGSGTRVAALDATRVSSARGAPQAPPERRVPDLRPVRMLRLVPGSPDATTFPGAAWSRSTRAALATAPTEAFGVGDPRGRPELRTALAEYLARTRGVVADPRRVVVTTGYAQSLALVAQVLHGADVRHVAMEDPGLGFHREIVRRAGLEVRALPVDGDGARTDLLAGAGLDEVGAVVVTPAHQYPTGSTLAPARRRALLDWARSTGGLVIEDDYDGEFRYDRQPVGAVQGIGPDEVVYAGSVSKTIGPAVRLGWMVVPERWLDAVVDAKTHADYRTGSADQLALAHLIESHGYDRHVRAVRGRYRRRRDLLVGRLAGLVGGGAVEVSGISAGLHALIGLPGAVDEAAVVRRAADLGLEVTGLAEHRHVPGEGVPGLVVGYGTPSEPEVSRALDLLVRALGGP</sequence>
<dbReference type="InterPro" id="IPR015421">
    <property type="entry name" value="PyrdxlP-dep_Trfase_major"/>
</dbReference>
<dbReference type="GO" id="GO:0008483">
    <property type="term" value="F:transaminase activity"/>
    <property type="evidence" value="ECO:0007669"/>
    <property type="project" value="UniProtKB-KW"/>
</dbReference>
<evidence type="ECO:0000256" key="6">
    <source>
        <dbReference type="SAM" id="MobiDB-lite"/>
    </source>
</evidence>
<dbReference type="Proteomes" id="UP000655570">
    <property type="component" value="Unassembled WGS sequence"/>
</dbReference>
<gene>
    <name evidence="8" type="ORF">H9641_09720</name>
</gene>
<evidence type="ECO:0000256" key="4">
    <source>
        <dbReference type="ARBA" id="ARBA00023125"/>
    </source>
</evidence>
<keyword evidence="8" id="KW-0808">Transferase</keyword>
<dbReference type="CDD" id="cd00609">
    <property type="entry name" value="AAT_like"/>
    <property type="match status" value="1"/>
</dbReference>